<dbReference type="Proteomes" id="UP001530377">
    <property type="component" value="Unassembled WGS sequence"/>
</dbReference>
<proteinExistence type="predicted"/>
<feature type="region of interest" description="Disordered" evidence="1">
    <location>
        <begin position="1"/>
        <end position="46"/>
    </location>
</feature>
<comment type="caution">
    <text evidence="2">The sequence shown here is derived from an EMBL/GenBank/DDBJ whole genome shotgun (WGS) entry which is preliminary data.</text>
</comment>
<evidence type="ECO:0000313" key="2">
    <source>
        <dbReference type="EMBL" id="KAL3811098.1"/>
    </source>
</evidence>
<evidence type="ECO:0000313" key="3">
    <source>
        <dbReference type="Proteomes" id="UP001530377"/>
    </source>
</evidence>
<organism evidence="2 3">
    <name type="scientific">Cyclostephanos tholiformis</name>
    <dbReference type="NCBI Taxonomy" id="382380"/>
    <lineage>
        <taxon>Eukaryota</taxon>
        <taxon>Sar</taxon>
        <taxon>Stramenopiles</taxon>
        <taxon>Ochrophyta</taxon>
        <taxon>Bacillariophyta</taxon>
        <taxon>Coscinodiscophyceae</taxon>
        <taxon>Thalassiosirophycidae</taxon>
        <taxon>Stephanodiscales</taxon>
        <taxon>Stephanodiscaceae</taxon>
        <taxon>Cyclostephanos</taxon>
    </lineage>
</organism>
<protein>
    <submittedName>
        <fullName evidence="2">Uncharacterized protein</fullName>
    </submittedName>
</protein>
<keyword evidence="3" id="KW-1185">Reference proteome</keyword>
<evidence type="ECO:0000256" key="1">
    <source>
        <dbReference type="SAM" id="MobiDB-lite"/>
    </source>
</evidence>
<dbReference type="EMBL" id="JALLPB020000281">
    <property type="protein sequence ID" value="KAL3811098.1"/>
    <property type="molecule type" value="Genomic_DNA"/>
</dbReference>
<dbReference type="AlphaFoldDB" id="A0ABD3RDM3"/>
<gene>
    <name evidence="2" type="ORF">ACHAXA_009868</name>
</gene>
<sequence length="160" mass="17505">MPSPAAADRREVPPFDLTHPPDPINRPPHRRRSPASPQPTRYVDSTPPASLFLLSSAVHCHHRLSERWIGRENVGWNWKTKGVLSRSVLPGQAVASSEMEGLTAGVGRLTLEGNGSHVLLGGDRGMGGSQFALPQHRTQLAQKPIDFLDDDYDSRGEMSV</sequence>
<name>A0ABD3RDM3_9STRA</name>
<accession>A0ABD3RDM3</accession>
<reference evidence="2 3" key="1">
    <citation type="submission" date="2024-10" db="EMBL/GenBank/DDBJ databases">
        <title>Updated reference genomes for cyclostephanoid diatoms.</title>
        <authorList>
            <person name="Roberts W.R."/>
            <person name="Alverson A.J."/>
        </authorList>
    </citation>
    <scope>NUCLEOTIDE SEQUENCE [LARGE SCALE GENOMIC DNA]</scope>
    <source>
        <strain evidence="2 3">AJA228-03</strain>
    </source>
</reference>